<feature type="region of interest" description="Disordered" evidence="1">
    <location>
        <begin position="51"/>
        <end position="205"/>
    </location>
</feature>
<protein>
    <submittedName>
        <fullName evidence="3">Outer membrane transport energization protein TonB</fullName>
    </submittedName>
</protein>
<accession>A0A1G7USK5</accession>
<dbReference type="STRING" id="470826.SAMN04488027_102262"/>
<dbReference type="OrthoDB" id="676306at2"/>
<evidence type="ECO:0000313" key="4">
    <source>
        <dbReference type="Proteomes" id="UP000199296"/>
    </source>
</evidence>
<feature type="compositionally biased region" description="Acidic residues" evidence="1">
    <location>
        <begin position="78"/>
        <end position="89"/>
    </location>
</feature>
<name>A0A1G7USK5_9FLAO</name>
<keyword evidence="4" id="KW-1185">Reference proteome</keyword>
<sequence length="294" mass="32107">MSIFKTKHEKKSFFITTGLYILFILLMFFFGLKYMDPPEERGIAINFGTTDVGSGDVQPDAPVKTSPQPISTPPPPQEVEETAAEDIQEDVVTQETEEAPVIEEKKEVVKETIKKPEKPKEEVKEKVEETPTEPTPEPEPEPIKEQKPEQSVTDAMESLMNGPENEGQTEGGEGNDIPTGDKGDPEGDPNAKNYYGTGKGLDGDGNYRLGGRKALSKKKFVQECDESGEVVVRIEVNRSGDVVKATPGAKGTTNSNPCLLDPAKRAALATKFNSDPKAPSTQIGFITYVFKLSE</sequence>
<reference evidence="3 4" key="1">
    <citation type="submission" date="2016-10" db="EMBL/GenBank/DDBJ databases">
        <authorList>
            <person name="de Groot N.N."/>
        </authorList>
    </citation>
    <scope>NUCLEOTIDE SEQUENCE [LARGE SCALE GENOMIC DNA]</scope>
    <source>
        <strain evidence="3 4">DSM 19803</strain>
    </source>
</reference>
<keyword evidence="2" id="KW-0472">Membrane</keyword>
<dbReference type="Proteomes" id="UP000199296">
    <property type="component" value="Unassembled WGS sequence"/>
</dbReference>
<feature type="compositionally biased region" description="Basic and acidic residues" evidence="1">
    <location>
        <begin position="102"/>
        <end position="129"/>
    </location>
</feature>
<dbReference type="EMBL" id="FNCW01000002">
    <property type="protein sequence ID" value="SDG50512.1"/>
    <property type="molecule type" value="Genomic_DNA"/>
</dbReference>
<keyword evidence="2" id="KW-1133">Transmembrane helix</keyword>
<evidence type="ECO:0000256" key="1">
    <source>
        <dbReference type="SAM" id="MobiDB-lite"/>
    </source>
</evidence>
<evidence type="ECO:0000256" key="2">
    <source>
        <dbReference type="SAM" id="Phobius"/>
    </source>
</evidence>
<proteinExistence type="predicted"/>
<evidence type="ECO:0000313" key="3">
    <source>
        <dbReference type="EMBL" id="SDG50512.1"/>
    </source>
</evidence>
<feature type="transmembrane region" description="Helical" evidence="2">
    <location>
        <begin position="12"/>
        <end position="32"/>
    </location>
</feature>
<dbReference type="AlphaFoldDB" id="A0A1G7USK5"/>
<keyword evidence="2" id="KW-0812">Transmembrane</keyword>
<organism evidence="3 4">
    <name type="scientific">Psychroflexus sediminis</name>
    <dbReference type="NCBI Taxonomy" id="470826"/>
    <lineage>
        <taxon>Bacteria</taxon>
        <taxon>Pseudomonadati</taxon>
        <taxon>Bacteroidota</taxon>
        <taxon>Flavobacteriia</taxon>
        <taxon>Flavobacteriales</taxon>
        <taxon>Flavobacteriaceae</taxon>
        <taxon>Psychroflexus</taxon>
    </lineage>
</organism>
<gene>
    <name evidence="3" type="ORF">SAMN04488027_102262</name>
</gene>
<dbReference type="RefSeq" id="WP_093365372.1">
    <property type="nucleotide sequence ID" value="NZ_FNCW01000002.1"/>
</dbReference>